<feature type="region of interest" description="Disordered" evidence="1">
    <location>
        <begin position="1"/>
        <end position="102"/>
    </location>
</feature>
<reference evidence="4 5" key="1">
    <citation type="submission" date="2018-11" db="EMBL/GenBank/DDBJ databases">
        <title>Sequencing the genomes of 1000 actinobacteria strains.</title>
        <authorList>
            <person name="Klenk H.-P."/>
        </authorList>
    </citation>
    <scope>NUCLEOTIDE SEQUENCE [LARGE SCALE GENOMIC DNA]</scope>
    <source>
        <strain evidence="4 5">DSM 44781</strain>
    </source>
</reference>
<dbReference type="RefSeq" id="WP_123817113.1">
    <property type="nucleotide sequence ID" value="NZ_RKQG01000001.1"/>
</dbReference>
<evidence type="ECO:0000259" key="3">
    <source>
        <dbReference type="Pfam" id="PF13828"/>
    </source>
</evidence>
<feature type="compositionally biased region" description="Low complexity" evidence="1">
    <location>
        <begin position="56"/>
        <end position="90"/>
    </location>
</feature>
<feature type="compositionally biased region" description="Low complexity" evidence="1">
    <location>
        <begin position="151"/>
        <end position="180"/>
    </location>
</feature>
<dbReference type="InterPro" id="IPR025241">
    <property type="entry name" value="DUF4190"/>
</dbReference>
<accession>A0A3N4RFE9</accession>
<dbReference type="EMBL" id="RKQG01000001">
    <property type="protein sequence ID" value="RPE32062.1"/>
    <property type="molecule type" value="Genomic_DNA"/>
</dbReference>
<keyword evidence="2" id="KW-1133">Transmembrane helix</keyword>
<keyword evidence="2" id="KW-0472">Membrane</keyword>
<evidence type="ECO:0000256" key="1">
    <source>
        <dbReference type="SAM" id="MobiDB-lite"/>
    </source>
</evidence>
<protein>
    <submittedName>
        <fullName evidence="4">Uncharacterized protein DUF4190</fullName>
    </submittedName>
</protein>
<feature type="domain" description="DUF4190" evidence="3">
    <location>
        <begin position="208"/>
        <end position="262"/>
    </location>
</feature>
<name>A0A3N4RFE9_9ACTN</name>
<feature type="transmembrane region" description="Helical" evidence="2">
    <location>
        <begin position="208"/>
        <end position="233"/>
    </location>
</feature>
<evidence type="ECO:0000313" key="5">
    <source>
        <dbReference type="Proteomes" id="UP000266906"/>
    </source>
</evidence>
<evidence type="ECO:0000256" key="2">
    <source>
        <dbReference type="SAM" id="Phobius"/>
    </source>
</evidence>
<feature type="region of interest" description="Disordered" evidence="1">
    <location>
        <begin position="141"/>
        <end position="180"/>
    </location>
</feature>
<organism evidence="4 5">
    <name type="scientific">Kitasatospora cineracea</name>
    <dbReference type="NCBI Taxonomy" id="88074"/>
    <lineage>
        <taxon>Bacteria</taxon>
        <taxon>Bacillati</taxon>
        <taxon>Actinomycetota</taxon>
        <taxon>Actinomycetes</taxon>
        <taxon>Kitasatosporales</taxon>
        <taxon>Streptomycetaceae</taxon>
        <taxon>Kitasatospora</taxon>
    </lineage>
</organism>
<keyword evidence="2" id="KW-0812">Transmembrane</keyword>
<comment type="caution">
    <text evidence="4">The sequence shown here is derived from an EMBL/GenBank/DDBJ whole genome shotgun (WGS) entry which is preliminary data.</text>
</comment>
<evidence type="ECO:0000313" key="4">
    <source>
        <dbReference type="EMBL" id="RPE32062.1"/>
    </source>
</evidence>
<feature type="compositionally biased region" description="Pro residues" evidence="1">
    <location>
        <begin position="141"/>
        <end position="150"/>
    </location>
</feature>
<dbReference type="Pfam" id="PF13828">
    <property type="entry name" value="DUF4190"/>
    <property type="match status" value="1"/>
</dbReference>
<dbReference type="Proteomes" id="UP000266906">
    <property type="component" value="Unassembled WGS sequence"/>
</dbReference>
<keyword evidence="5" id="KW-1185">Reference proteome</keyword>
<dbReference type="AlphaFoldDB" id="A0A3N4RFE9"/>
<gene>
    <name evidence="4" type="ORF">EDD38_0307</name>
</gene>
<feature type="transmembrane region" description="Helical" evidence="2">
    <location>
        <begin position="245"/>
        <end position="270"/>
    </location>
</feature>
<sequence>MPLDQEGTGKDGPDAPPALSLEKRGTPAVPTGPAEPADSVADVEQPAPAVSFAKPAADADADAGTDAGVDTGTDAGVDAEPAGPVADAAPAPVPAPAPAPTAVEPAVPANPWAPPAPGAPVPAAAAASAANPWAPPAPGAPVPAPGPVPGPAAAGGAAVGNPWAPAPGGQQPWGSGALPPGAFPPGAVPYGMPGHPVFPQRQLYTNGLAIASLVVSFLCFVGAAGIVMGAIALRQIKRTGERGRGLAIAGIVIGSLWLAVFVAGVVGNAFSVDTGEDGSSGFTSSRYGGSPVLPAASPLRLEVGECFDLAGTLVARKVDCSKPHKGEVFWTGIPVETGDYPLPSVLEAEAKKGCKDHVDQYVMDTWTLGDSLDYRYLYPDRNSWDAVSGRRLVCFFTGSGQLTGSLRKDQTNLTYDQLHLLLATDQFDRAWSEGPGTDLDVQDDPAGFRTWAGQLAAAADRQAATLSGARWTTADRATVDRLVAESKVAAQHFRAAANAPDDATTERELTAGYKHLGDDLILDLRRQLGLTTQDEESGKHPSNQAV</sequence>
<proteinExistence type="predicted"/>